<feature type="chain" id="PRO_5032460323" evidence="1">
    <location>
        <begin position="21"/>
        <end position="74"/>
    </location>
</feature>
<keyword evidence="3" id="KW-1185">Reference proteome</keyword>
<dbReference type="RefSeq" id="WP_183985261.1">
    <property type="nucleotide sequence ID" value="NZ_JACHHG010000003.1"/>
</dbReference>
<organism evidence="2 3">
    <name type="scientific">Deinobacterium chartae</name>
    <dbReference type="NCBI Taxonomy" id="521158"/>
    <lineage>
        <taxon>Bacteria</taxon>
        <taxon>Thermotogati</taxon>
        <taxon>Deinococcota</taxon>
        <taxon>Deinococci</taxon>
        <taxon>Deinococcales</taxon>
        <taxon>Deinococcaceae</taxon>
        <taxon>Deinobacterium</taxon>
    </lineage>
</organism>
<evidence type="ECO:0000313" key="2">
    <source>
        <dbReference type="EMBL" id="MBB6097630.1"/>
    </source>
</evidence>
<dbReference type="Proteomes" id="UP000569951">
    <property type="component" value="Unassembled WGS sequence"/>
</dbReference>
<evidence type="ECO:0000256" key="1">
    <source>
        <dbReference type="SAM" id="SignalP"/>
    </source>
</evidence>
<keyword evidence="1" id="KW-0732">Signal</keyword>
<reference evidence="2 3" key="1">
    <citation type="submission" date="2020-08" db="EMBL/GenBank/DDBJ databases">
        <title>Genomic Encyclopedia of Type Strains, Phase IV (KMG-IV): sequencing the most valuable type-strain genomes for metagenomic binning, comparative biology and taxonomic classification.</title>
        <authorList>
            <person name="Goeker M."/>
        </authorList>
    </citation>
    <scope>NUCLEOTIDE SEQUENCE [LARGE SCALE GENOMIC DNA]</scope>
    <source>
        <strain evidence="2 3">DSM 21458</strain>
    </source>
</reference>
<dbReference type="AlphaFoldDB" id="A0A841HZJ8"/>
<gene>
    <name evidence="2" type="ORF">HNR42_001047</name>
</gene>
<accession>A0A841HZJ8</accession>
<dbReference type="EMBL" id="JACHHG010000003">
    <property type="protein sequence ID" value="MBB6097630.1"/>
    <property type="molecule type" value="Genomic_DNA"/>
</dbReference>
<sequence>MRKILSALLLGLTLAPAALALGATTHTNVNLRQALTAQATKLKVLPTHTSLEVAWCSNNWCAVSVRTNTGVLSG</sequence>
<protein>
    <submittedName>
        <fullName evidence="2">Uncharacterized protein YraI</fullName>
    </submittedName>
</protein>
<comment type="caution">
    <text evidence="2">The sequence shown here is derived from an EMBL/GenBank/DDBJ whole genome shotgun (WGS) entry which is preliminary data.</text>
</comment>
<name>A0A841HZJ8_9DEIO</name>
<evidence type="ECO:0000313" key="3">
    <source>
        <dbReference type="Proteomes" id="UP000569951"/>
    </source>
</evidence>
<proteinExistence type="predicted"/>
<dbReference type="Gene3D" id="2.30.30.40">
    <property type="entry name" value="SH3 Domains"/>
    <property type="match status" value="1"/>
</dbReference>
<feature type="signal peptide" evidence="1">
    <location>
        <begin position="1"/>
        <end position="20"/>
    </location>
</feature>